<dbReference type="EMBL" id="BKCN01000010">
    <property type="protein sequence ID" value="GER04379.1"/>
    <property type="molecule type" value="Genomic_DNA"/>
</dbReference>
<dbReference type="SUPFAM" id="SSF161084">
    <property type="entry name" value="MAPEG domain-like"/>
    <property type="match status" value="1"/>
</dbReference>
<evidence type="ECO:0008006" key="8">
    <source>
        <dbReference type="Google" id="ProtNLM"/>
    </source>
</evidence>
<keyword evidence="2 5" id="KW-0812">Transmembrane</keyword>
<comment type="subcellular location">
    <subcellularLocation>
        <location evidence="1">Membrane</location>
    </subcellularLocation>
</comment>
<evidence type="ECO:0000313" key="6">
    <source>
        <dbReference type="EMBL" id="GER04379.1"/>
    </source>
</evidence>
<dbReference type="AlphaFoldDB" id="A0A5A7NBF6"/>
<evidence type="ECO:0000256" key="2">
    <source>
        <dbReference type="ARBA" id="ARBA00022692"/>
    </source>
</evidence>
<evidence type="ECO:0000313" key="7">
    <source>
        <dbReference type="Proteomes" id="UP000324996"/>
    </source>
</evidence>
<sequence length="136" mass="14381">MSLPITLLAASLLVSLFLILIVRNIQARLLKIKADQSGGASPEIEAQLNHRMRVVANFSEYAPLGLVILGALEAARAPTFLVMGVAIALVLGRILHAWGFSRSAGASFGRMWGTIITLLTLIVAALGGLYTALLMG</sequence>
<dbReference type="InterPro" id="IPR001129">
    <property type="entry name" value="Membr-assoc_MAPEG"/>
</dbReference>
<dbReference type="GO" id="GO:0016020">
    <property type="term" value="C:membrane"/>
    <property type="evidence" value="ECO:0007669"/>
    <property type="project" value="UniProtKB-SubCell"/>
</dbReference>
<feature type="transmembrane region" description="Helical" evidence="5">
    <location>
        <begin position="79"/>
        <end position="99"/>
    </location>
</feature>
<evidence type="ECO:0000256" key="3">
    <source>
        <dbReference type="ARBA" id="ARBA00022989"/>
    </source>
</evidence>
<dbReference type="Gene3D" id="1.20.120.550">
    <property type="entry name" value="Membrane associated eicosanoid/glutathione metabolism-like domain"/>
    <property type="match status" value="1"/>
</dbReference>
<dbReference type="Proteomes" id="UP000324996">
    <property type="component" value="Unassembled WGS sequence"/>
</dbReference>
<proteinExistence type="predicted"/>
<evidence type="ECO:0000256" key="1">
    <source>
        <dbReference type="ARBA" id="ARBA00004370"/>
    </source>
</evidence>
<keyword evidence="3 5" id="KW-1133">Transmembrane helix</keyword>
<protein>
    <recommendedName>
        <fullName evidence="8">Glutathione S-transferase</fullName>
    </recommendedName>
</protein>
<keyword evidence="4 5" id="KW-0472">Membrane</keyword>
<dbReference type="PANTHER" id="PTHR35814">
    <property type="match status" value="1"/>
</dbReference>
<dbReference type="InterPro" id="IPR023352">
    <property type="entry name" value="MAPEG-like_dom_sf"/>
</dbReference>
<keyword evidence="7" id="KW-1185">Reference proteome</keyword>
<name>A0A5A7NBF6_9PROT</name>
<evidence type="ECO:0000256" key="4">
    <source>
        <dbReference type="ARBA" id="ARBA00023136"/>
    </source>
</evidence>
<accession>A0A5A7NBF6</accession>
<reference evidence="6 7" key="1">
    <citation type="submission" date="2019-09" db="EMBL/GenBank/DDBJ databases">
        <title>NBRP : Genome information of microbial organism related human and environment.</title>
        <authorList>
            <person name="Hattori M."/>
            <person name="Oshima K."/>
            <person name="Inaba H."/>
            <person name="Suda W."/>
            <person name="Sakamoto M."/>
            <person name="Iino T."/>
            <person name="Kitahara M."/>
            <person name="Oshida Y."/>
            <person name="Iida T."/>
            <person name="Kudo T."/>
            <person name="Itoh T."/>
            <person name="Ohkuma M."/>
        </authorList>
    </citation>
    <scope>NUCLEOTIDE SEQUENCE [LARGE SCALE GENOMIC DNA]</scope>
    <source>
        <strain evidence="6 7">Q-1</strain>
    </source>
</reference>
<organism evidence="6 7">
    <name type="scientific">Iodidimonas nitroreducens</name>
    <dbReference type="NCBI Taxonomy" id="1236968"/>
    <lineage>
        <taxon>Bacteria</taxon>
        <taxon>Pseudomonadati</taxon>
        <taxon>Pseudomonadota</taxon>
        <taxon>Alphaproteobacteria</taxon>
        <taxon>Iodidimonadales</taxon>
        <taxon>Iodidimonadaceae</taxon>
        <taxon>Iodidimonas</taxon>
    </lineage>
</organism>
<dbReference type="Pfam" id="PF01124">
    <property type="entry name" value="MAPEG"/>
    <property type="match status" value="1"/>
</dbReference>
<evidence type="ECO:0000256" key="5">
    <source>
        <dbReference type="SAM" id="Phobius"/>
    </source>
</evidence>
<comment type="caution">
    <text evidence="6">The sequence shown here is derived from an EMBL/GenBank/DDBJ whole genome shotgun (WGS) entry which is preliminary data.</text>
</comment>
<feature type="transmembrane region" description="Helical" evidence="5">
    <location>
        <begin position="111"/>
        <end position="133"/>
    </location>
</feature>
<dbReference type="RefSeq" id="WP_042085634.1">
    <property type="nucleotide sequence ID" value="NZ_BKCN01000010.1"/>
</dbReference>
<gene>
    <name evidence="6" type="ORF">JCM17846_20610</name>
</gene>
<dbReference type="PANTHER" id="PTHR35814:SF1">
    <property type="entry name" value="GLUTATHIONE S-TRANSFERASE-RELATED"/>
    <property type="match status" value="1"/>
</dbReference>